<name>A0A1W1UDX3_9DEIO</name>
<dbReference type="Proteomes" id="UP000192582">
    <property type="component" value="Unassembled WGS sequence"/>
</dbReference>
<accession>A0A1W1UDX3</accession>
<gene>
    <name evidence="1" type="ORF">SAMN00790413_05713</name>
</gene>
<reference evidence="1 2" key="1">
    <citation type="submission" date="2017-04" db="EMBL/GenBank/DDBJ databases">
        <authorList>
            <person name="Afonso C.L."/>
            <person name="Miller P.J."/>
            <person name="Scott M.A."/>
            <person name="Spackman E."/>
            <person name="Goraichik I."/>
            <person name="Dimitrov K.M."/>
            <person name="Suarez D.L."/>
            <person name="Swayne D.E."/>
        </authorList>
    </citation>
    <scope>NUCLEOTIDE SEQUENCE [LARGE SCALE GENOMIC DNA]</scope>
    <source>
        <strain evidence="1 2">KR-140</strain>
    </source>
</reference>
<dbReference type="RefSeq" id="WP_139806399.1">
    <property type="nucleotide sequence ID" value="NZ_FWWU01000003.1"/>
</dbReference>
<dbReference type="AlphaFoldDB" id="A0A1W1UDX3"/>
<dbReference type="EMBL" id="FWWU01000003">
    <property type="protein sequence ID" value="SMB78984.1"/>
    <property type="molecule type" value="Genomic_DNA"/>
</dbReference>
<keyword evidence="2" id="KW-1185">Reference proteome</keyword>
<proteinExistence type="predicted"/>
<evidence type="ECO:0000313" key="2">
    <source>
        <dbReference type="Proteomes" id="UP000192582"/>
    </source>
</evidence>
<evidence type="ECO:0000313" key="1">
    <source>
        <dbReference type="EMBL" id="SMB78984.1"/>
    </source>
</evidence>
<organism evidence="1 2">
    <name type="scientific">Deinococcus hopiensis KR-140</name>
    <dbReference type="NCBI Taxonomy" id="695939"/>
    <lineage>
        <taxon>Bacteria</taxon>
        <taxon>Thermotogati</taxon>
        <taxon>Deinococcota</taxon>
        <taxon>Deinococci</taxon>
        <taxon>Deinococcales</taxon>
        <taxon>Deinococcaceae</taxon>
        <taxon>Deinococcus</taxon>
    </lineage>
</organism>
<sequence>MPPTKSTTASSCPPTCPRTYTASSVVVYGQDKQPLVPHYEVVRELDLEIEVEGEGYSFGHQEHYLAAFADFPSLTEALSSILLGWGALGDLQNPLNNLARFAREAFALPVVVDPQAVQSGAEHAIAAYLSGEMSGFEGNGQEAGQNILRPIAITLMPEQFLARRGNGLNEGRPRPPTLYA</sequence>
<protein>
    <submittedName>
        <fullName evidence="1">Uncharacterized protein</fullName>
    </submittedName>
</protein>